<keyword evidence="8 12" id="KW-0472">Membrane</keyword>
<keyword evidence="2 11" id="KW-0813">Transport</keyword>
<evidence type="ECO:0000256" key="10">
    <source>
        <dbReference type="ARBA" id="ARBA00023303"/>
    </source>
</evidence>
<proteinExistence type="inferred from homology"/>
<dbReference type="InterPro" id="IPR001873">
    <property type="entry name" value="ENaC"/>
</dbReference>
<evidence type="ECO:0000256" key="1">
    <source>
        <dbReference type="ARBA" id="ARBA00004141"/>
    </source>
</evidence>
<keyword evidence="6" id="KW-0915">Sodium</keyword>
<comment type="caution">
    <text evidence="13">The sequence shown here is derived from an EMBL/GenBank/DDBJ whole genome shotgun (WGS) entry which is preliminary data.</text>
</comment>
<keyword evidence="3 11" id="KW-0894">Sodium channel</keyword>
<feature type="transmembrane region" description="Helical" evidence="12">
    <location>
        <begin position="47"/>
        <end position="67"/>
    </location>
</feature>
<comment type="similarity">
    <text evidence="11">Belongs to the amiloride-sensitive sodium channel (TC 1.A.6) family.</text>
</comment>
<dbReference type="Pfam" id="PF00858">
    <property type="entry name" value="ASC"/>
    <property type="match status" value="1"/>
</dbReference>
<evidence type="ECO:0000256" key="2">
    <source>
        <dbReference type="ARBA" id="ARBA00022448"/>
    </source>
</evidence>
<accession>A0A3M6TVI3</accession>
<organism evidence="13 14">
    <name type="scientific">Pocillopora damicornis</name>
    <name type="common">Cauliflower coral</name>
    <name type="synonym">Millepora damicornis</name>
    <dbReference type="NCBI Taxonomy" id="46731"/>
    <lineage>
        <taxon>Eukaryota</taxon>
        <taxon>Metazoa</taxon>
        <taxon>Cnidaria</taxon>
        <taxon>Anthozoa</taxon>
        <taxon>Hexacorallia</taxon>
        <taxon>Scleractinia</taxon>
        <taxon>Astrocoeniina</taxon>
        <taxon>Pocilloporidae</taxon>
        <taxon>Pocillopora</taxon>
    </lineage>
</organism>
<comment type="subcellular location">
    <subcellularLocation>
        <location evidence="1">Membrane</location>
        <topology evidence="1">Multi-pass membrane protein</topology>
    </subcellularLocation>
</comment>
<keyword evidence="10 11" id="KW-0407">Ion channel</keyword>
<keyword evidence="14" id="KW-1185">Reference proteome</keyword>
<dbReference type="EMBL" id="RCHS01002836">
    <property type="protein sequence ID" value="RMX45274.1"/>
    <property type="molecule type" value="Genomic_DNA"/>
</dbReference>
<evidence type="ECO:0000313" key="13">
    <source>
        <dbReference type="EMBL" id="RMX45274.1"/>
    </source>
</evidence>
<keyword evidence="4 11" id="KW-0812">Transmembrane</keyword>
<sequence length="131" mass="14642">MSSLPSKPSQKNGLLFKLKAKLLACFGDTTAHGYGRVANADSQPLRWFWILVCAAAVAAFFQQLCGITKQYMSRPLKVRASIGHEEKLTFPQVTICNLNMIRRSHIPVDIVTEFPQILDGRKAQLNVKIMP</sequence>
<evidence type="ECO:0000256" key="6">
    <source>
        <dbReference type="ARBA" id="ARBA00023053"/>
    </source>
</evidence>
<evidence type="ECO:0000256" key="3">
    <source>
        <dbReference type="ARBA" id="ARBA00022461"/>
    </source>
</evidence>
<protein>
    <submittedName>
        <fullName evidence="13">Uncharacterized protein</fullName>
    </submittedName>
</protein>
<dbReference type="Proteomes" id="UP000275408">
    <property type="component" value="Unassembled WGS sequence"/>
</dbReference>
<evidence type="ECO:0000256" key="12">
    <source>
        <dbReference type="SAM" id="Phobius"/>
    </source>
</evidence>
<dbReference type="AlphaFoldDB" id="A0A3M6TVI3"/>
<evidence type="ECO:0000256" key="11">
    <source>
        <dbReference type="RuleBase" id="RU000679"/>
    </source>
</evidence>
<reference evidence="13 14" key="1">
    <citation type="journal article" date="2018" name="Sci. Rep.">
        <title>Comparative analysis of the Pocillopora damicornis genome highlights role of immune system in coral evolution.</title>
        <authorList>
            <person name="Cunning R."/>
            <person name="Bay R.A."/>
            <person name="Gillette P."/>
            <person name="Baker A.C."/>
            <person name="Traylor-Knowles N."/>
        </authorList>
    </citation>
    <scope>NUCLEOTIDE SEQUENCE [LARGE SCALE GENOMIC DNA]</scope>
    <source>
        <strain evidence="13">RSMAS</strain>
        <tissue evidence="13">Whole animal</tissue>
    </source>
</reference>
<dbReference type="GO" id="GO:0005886">
    <property type="term" value="C:plasma membrane"/>
    <property type="evidence" value="ECO:0007669"/>
    <property type="project" value="TreeGrafter"/>
</dbReference>
<name>A0A3M6TVI3_POCDA</name>
<gene>
    <name evidence="13" type="ORF">pdam_00000884</name>
</gene>
<keyword evidence="9 11" id="KW-0739">Sodium transport</keyword>
<evidence type="ECO:0000313" key="14">
    <source>
        <dbReference type="Proteomes" id="UP000275408"/>
    </source>
</evidence>
<evidence type="ECO:0000256" key="4">
    <source>
        <dbReference type="ARBA" id="ARBA00022692"/>
    </source>
</evidence>
<dbReference type="GO" id="GO:0015280">
    <property type="term" value="F:ligand-gated sodium channel activity"/>
    <property type="evidence" value="ECO:0007669"/>
    <property type="project" value="TreeGrafter"/>
</dbReference>
<keyword evidence="5 12" id="KW-1133">Transmembrane helix</keyword>
<evidence type="ECO:0000256" key="9">
    <source>
        <dbReference type="ARBA" id="ARBA00023201"/>
    </source>
</evidence>
<evidence type="ECO:0000256" key="5">
    <source>
        <dbReference type="ARBA" id="ARBA00022989"/>
    </source>
</evidence>
<evidence type="ECO:0000256" key="7">
    <source>
        <dbReference type="ARBA" id="ARBA00023065"/>
    </source>
</evidence>
<keyword evidence="7 11" id="KW-0406">Ion transport</keyword>
<dbReference type="PANTHER" id="PTHR11690:SF248">
    <property type="entry name" value="PICKPOCKET 17, ISOFORM A"/>
    <property type="match status" value="1"/>
</dbReference>
<dbReference type="PANTHER" id="PTHR11690">
    <property type="entry name" value="AMILORIDE-SENSITIVE SODIUM CHANNEL-RELATED"/>
    <property type="match status" value="1"/>
</dbReference>
<dbReference type="OrthoDB" id="6021021at2759"/>
<evidence type="ECO:0000256" key="8">
    <source>
        <dbReference type="ARBA" id="ARBA00023136"/>
    </source>
</evidence>